<dbReference type="RefSeq" id="WP_218594143.1">
    <property type="nucleotide sequence ID" value="NZ_JADQDE010000419.1"/>
</dbReference>
<gene>
    <name evidence="1" type="ORF">I4I82_19905</name>
</gene>
<proteinExistence type="predicted"/>
<name>A0ABS6UCG3_9PSEU</name>
<dbReference type="EMBL" id="JADQDF010000001">
    <property type="protein sequence ID" value="MBW0129931.1"/>
    <property type="molecule type" value="Genomic_DNA"/>
</dbReference>
<protein>
    <recommendedName>
        <fullName evidence="3">Metallo-beta-lactamase superfamily protein</fullName>
    </recommendedName>
</protein>
<sequence>MVLASDALHFTENRVRRNPFPILVDVRECLAGFETCESLADRDDLIVPGHDPAVAPDGASVTDLVGRGT</sequence>
<evidence type="ECO:0000313" key="2">
    <source>
        <dbReference type="Proteomes" id="UP000694300"/>
    </source>
</evidence>
<organism evidence="1 2">
    <name type="scientific">Pseudonocardia oceani</name>
    <dbReference type="NCBI Taxonomy" id="2792013"/>
    <lineage>
        <taxon>Bacteria</taxon>
        <taxon>Bacillati</taxon>
        <taxon>Actinomycetota</taxon>
        <taxon>Actinomycetes</taxon>
        <taxon>Pseudonocardiales</taxon>
        <taxon>Pseudonocardiaceae</taxon>
        <taxon>Pseudonocardia</taxon>
    </lineage>
</organism>
<accession>A0ABS6UCG3</accession>
<evidence type="ECO:0008006" key="3">
    <source>
        <dbReference type="Google" id="ProtNLM"/>
    </source>
</evidence>
<reference evidence="1 2" key="1">
    <citation type="submission" date="2020-11" db="EMBL/GenBank/DDBJ databases">
        <title>Pseudonocardia abyssalis sp. nov. and Pseudonocardia oceani sp. nov., description and phylogenomic analysis of two novel actinomycetes isolated from the deep Southern Ocean.</title>
        <authorList>
            <person name="Parra J."/>
        </authorList>
    </citation>
    <scope>NUCLEOTIDE SEQUENCE [LARGE SCALE GENOMIC DNA]</scope>
    <source>
        <strain evidence="2">KRD185</strain>
    </source>
</reference>
<comment type="caution">
    <text evidence="1">The sequence shown here is derived from an EMBL/GenBank/DDBJ whole genome shotgun (WGS) entry which is preliminary data.</text>
</comment>
<evidence type="ECO:0000313" key="1">
    <source>
        <dbReference type="EMBL" id="MBW0129931.1"/>
    </source>
</evidence>
<dbReference type="Proteomes" id="UP000694300">
    <property type="component" value="Unassembled WGS sequence"/>
</dbReference>
<keyword evidence="2" id="KW-1185">Reference proteome</keyword>